<dbReference type="OrthoDB" id="20368at2759"/>
<keyword evidence="2" id="KW-0732">Signal</keyword>
<feature type="signal peptide" evidence="2">
    <location>
        <begin position="1"/>
        <end position="25"/>
    </location>
</feature>
<dbReference type="CDD" id="cd11296">
    <property type="entry name" value="O-FucT_like"/>
    <property type="match status" value="1"/>
</dbReference>
<protein>
    <submittedName>
        <fullName evidence="3">Alternative oxidase</fullName>
    </submittedName>
</protein>
<dbReference type="Proteomes" id="UP000239899">
    <property type="component" value="Unassembled WGS sequence"/>
</dbReference>
<evidence type="ECO:0000313" key="4">
    <source>
        <dbReference type="Proteomes" id="UP000239899"/>
    </source>
</evidence>
<evidence type="ECO:0000256" key="2">
    <source>
        <dbReference type="SAM" id="SignalP"/>
    </source>
</evidence>
<feature type="chain" id="PRO_5015103951" evidence="2">
    <location>
        <begin position="26"/>
        <end position="475"/>
    </location>
</feature>
<sequence>MAGLPVRRLLLPVACLLLGWVATCAEMPQQSGASLGRRFGGGRTGGGSLAAPSGLVLHGHRYPVRLRYTACTGLVNQQYSHIAAFTLAAALGVHEVMLPPAAVRDSFGHVFSIHQAENQMQWFPARPSCLLDVERLQRTWAGLGLTVTEPATLLPFPDLMFPAGAFQLTPLPGVDPRAVVRVDGIYMSGLELPQLATAVREAAAAHVARMAAAFPGLQLEELLLDLPCTFFSLNTTNILPVVSQVAATLHFNPSLEYLADRVVSYITRDGRRNFNGVHLRVEKDAAEWFLILGGLDGAQVVWEMYRDAMLDAGFEPDTPLFVATGLLSYGAHYDFTSGVSLLVSSRLCSEVLYKELYLPPFELQRLNSEQLALLDFLILARAHKFVGFGPSTFSTYLREHRTLHGRPPSLSILISAPRIGTDEAFARSAHITAVPRQDSGAASDAAEQQQDSSHASDAGGQQDRQLGGAAATAAS</sequence>
<accession>A0A2P6U3M6</accession>
<evidence type="ECO:0000256" key="1">
    <source>
        <dbReference type="SAM" id="MobiDB-lite"/>
    </source>
</evidence>
<keyword evidence="4" id="KW-1185">Reference proteome</keyword>
<dbReference type="Gene3D" id="3.40.50.11350">
    <property type="match status" value="1"/>
</dbReference>
<name>A0A2P6U3M6_CHLSO</name>
<comment type="caution">
    <text evidence="3">The sequence shown here is derived from an EMBL/GenBank/DDBJ whole genome shotgun (WGS) entry which is preliminary data.</text>
</comment>
<dbReference type="EMBL" id="LHPG02000001">
    <property type="protein sequence ID" value="PRW60914.1"/>
    <property type="molecule type" value="Genomic_DNA"/>
</dbReference>
<gene>
    <name evidence="3" type="ORF">C2E21_0164</name>
</gene>
<proteinExistence type="predicted"/>
<dbReference type="STRING" id="3076.A0A2P6U3M6"/>
<feature type="compositionally biased region" description="Low complexity" evidence="1">
    <location>
        <begin position="437"/>
        <end position="458"/>
    </location>
</feature>
<feature type="region of interest" description="Disordered" evidence="1">
    <location>
        <begin position="434"/>
        <end position="475"/>
    </location>
</feature>
<dbReference type="AlphaFoldDB" id="A0A2P6U3M6"/>
<evidence type="ECO:0000313" key="3">
    <source>
        <dbReference type="EMBL" id="PRW60914.1"/>
    </source>
</evidence>
<reference evidence="3 4" key="1">
    <citation type="journal article" date="2018" name="Plant J.">
        <title>Genome sequences of Chlorella sorokiniana UTEX 1602 and Micractinium conductrix SAG 241.80: implications to maltose excretion by a green alga.</title>
        <authorList>
            <person name="Arriola M.B."/>
            <person name="Velmurugan N."/>
            <person name="Zhang Y."/>
            <person name="Plunkett M.H."/>
            <person name="Hondzo H."/>
            <person name="Barney B.M."/>
        </authorList>
    </citation>
    <scope>NUCLEOTIDE SEQUENCE [LARGE SCALE GENOMIC DNA]</scope>
    <source>
        <strain evidence="4">UTEX 1602</strain>
    </source>
</reference>
<organism evidence="3 4">
    <name type="scientific">Chlorella sorokiniana</name>
    <name type="common">Freshwater green alga</name>
    <dbReference type="NCBI Taxonomy" id="3076"/>
    <lineage>
        <taxon>Eukaryota</taxon>
        <taxon>Viridiplantae</taxon>
        <taxon>Chlorophyta</taxon>
        <taxon>core chlorophytes</taxon>
        <taxon>Trebouxiophyceae</taxon>
        <taxon>Chlorellales</taxon>
        <taxon>Chlorellaceae</taxon>
        <taxon>Chlorella clade</taxon>
        <taxon>Chlorella</taxon>
    </lineage>
</organism>